<name>A0ABT3YDV0_9HYPH</name>
<dbReference type="InterPro" id="IPR001789">
    <property type="entry name" value="Sig_transdc_resp-reg_receiver"/>
</dbReference>
<dbReference type="InterPro" id="IPR011006">
    <property type="entry name" value="CheY-like_superfamily"/>
</dbReference>
<feature type="domain" description="Response regulatory" evidence="7">
    <location>
        <begin position="1150"/>
        <end position="1270"/>
    </location>
</feature>
<dbReference type="CDD" id="cd16922">
    <property type="entry name" value="HATPase_EvgS-ArcB-TorS-like"/>
    <property type="match status" value="1"/>
</dbReference>
<dbReference type="PROSITE" id="PS50110">
    <property type="entry name" value="RESPONSE_REGULATORY"/>
    <property type="match status" value="2"/>
</dbReference>
<evidence type="ECO:0000259" key="7">
    <source>
        <dbReference type="PROSITE" id="PS50110"/>
    </source>
</evidence>
<dbReference type="Pfam" id="PF12860">
    <property type="entry name" value="PAS_7"/>
    <property type="match status" value="3"/>
</dbReference>
<evidence type="ECO:0000256" key="1">
    <source>
        <dbReference type="ARBA" id="ARBA00000085"/>
    </source>
</evidence>
<comment type="caution">
    <text evidence="9">The sequence shown here is derived from an EMBL/GenBank/DDBJ whole genome shotgun (WGS) entry which is preliminary data.</text>
</comment>
<dbReference type="Proteomes" id="UP001081283">
    <property type="component" value="Unassembled WGS sequence"/>
</dbReference>
<dbReference type="SUPFAM" id="SSF55874">
    <property type="entry name" value="ATPase domain of HSP90 chaperone/DNA topoisomerase II/histidine kinase"/>
    <property type="match status" value="1"/>
</dbReference>
<dbReference type="SMART" id="SM00388">
    <property type="entry name" value="HisKA"/>
    <property type="match status" value="1"/>
</dbReference>
<dbReference type="InterPro" id="IPR005467">
    <property type="entry name" value="His_kinase_dom"/>
</dbReference>
<comment type="catalytic activity">
    <reaction evidence="1">
        <text>ATP + protein L-histidine = ADP + protein N-phospho-L-histidine.</text>
        <dbReference type="EC" id="2.7.13.3"/>
    </reaction>
</comment>
<keyword evidence="10" id="KW-1185">Reference proteome</keyword>
<feature type="domain" description="Response regulatory" evidence="7">
    <location>
        <begin position="980"/>
        <end position="1101"/>
    </location>
</feature>
<dbReference type="Gene3D" id="3.30.565.10">
    <property type="entry name" value="Histidine kinase-like ATPase, C-terminal domain"/>
    <property type="match status" value="1"/>
</dbReference>
<keyword evidence="3 5" id="KW-0597">Phosphoprotein</keyword>
<dbReference type="SMART" id="SM00448">
    <property type="entry name" value="REC"/>
    <property type="match status" value="2"/>
</dbReference>
<dbReference type="CDD" id="cd00082">
    <property type="entry name" value="HisKA"/>
    <property type="match status" value="1"/>
</dbReference>
<organism evidence="9 10">
    <name type="scientific">Hoeflea ulvae</name>
    <dbReference type="NCBI Taxonomy" id="2983764"/>
    <lineage>
        <taxon>Bacteria</taxon>
        <taxon>Pseudomonadati</taxon>
        <taxon>Pseudomonadota</taxon>
        <taxon>Alphaproteobacteria</taxon>
        <taxon>Hyphomicrobiales</taxon>
        <taxon>Rhizobiaceae</taxon>
        <taxon>Hoeflea</taxon>
    </lineage>
</organism>
<feature type="modified residue" description="4-aspartylphosphate" evidence="5">
    <location>
        <position position="1034"/>
    </location>
</feature>
<dbReference type="PANTHER" id="PTHR45339">
    <property type="entry name" value="HYBRID SIGNAL TRANSDUCTION HISTIDINE KINASE J"/>
    <property type="match status" value="1"/>
</dbReference>
<dbReference type="InterPro" id="IPR000014">
    <property type="entry name" value="PAS"/>
</dbReference>
<feature type="domain" description="PAS" evidence="8">
    <location>
        <begin position="330"/>
        <end position="375"/>
    </location>
</feature>
<dbReference type="SUPFAM" id="SSF55785">
    <property type="entry name" value="PYP-like sensor domain (PAS domain)"/>
    <property type="match status" value="3"/>
</dbReference>
<dbReference type="RefSeq" id="WP_267612015.1">
    <property type="nucleotide sequence ID" value="NZ_JAOVZQ010000001.1"/>
</dbReference>
<protein>
    <recommendedName>
        <fullName evidence="2">histidine kinase</fullName>
        <ecNumber evidence="2">2.7.13.3</ecNumber>
    </recommendedName>
</protein>
<dbReference type="PRINTS" id="PR00344">
    <property type="entry name" value="BCTRLSENSOR"/>
</dbReference>
<evidence type="ECO:0000256" key="5">
    <source>
        <dbReference type="PROSITE-ProRule" id="PRU00169"/>
    </source>
</evidence>
<dbReference type="InterPro" id="IPR004358">
    <property type="entry name" value="Sig_transdc_His_kin-like_C"/>
</dbReference>
<dbReference type="SMART" id="SM00091">
    <property type="entry name" value="PAS"/>
    <property type="match status" value="5"/>
</dbReference>
<dbReference type="InterPro" id="IPR036890">
    <property type="entry name" value="HATPase_C_sf"/>
</dbReference>
<dbReference type="SUPFAM" id="SSF52172">
    <property type="entry name" value="CheY-like"/>
    <property type="match status" value="2"/>
</dbReference>
<evidence type="ECO:0000259" key="8">
    <source>
        <dbReference type="PROSITE" id="PS50112"/>
    </source>
</evidence>
<gene>
    <name evidence="9" type="ORF">OEG82_08570</name>
</gene>
<evidence type="ECO:0000256" key="2">
    <source>
        <dbReference type="ARBA" id="ARBA00012438"/>
    </source>
</evidence>
<evidence type="ECO:0000313" key="10">
    <source>
        <dbReference type="Proteomes" id="UP001081283"/>
    </source>
</evidence>
<dbReference type="CDD" id="cd17546">
    <property type="entry name" value="REC_hyHK_CKI1_RcsC-like"/>
    <property type="match status" value="2"/>
</dbReference>
<evidence type="ECO:0000313" key="9">
    <source>
        <dbReference type="EMBL" id="MCY0094072.1"/>
    </source>
</evidence>
<dbReference type="InterPro" id="IPR036097">
    <property type="entry name" value="HisK_dim/P_sf"/>
</dbReference>
<keyword evidence="4" id="KW-0902">Two-component regulatory system</keyword>
<dbReference type="CDD" id="cd00130">
    <property type="entry name" value="PAS"/>
    <property type="match status" value="1"/>
</dbReference>
<dbReference type="Pfam" id="PF08448">
    <property type="entry name" value="PAS_4"/>
    <property type="match status" value="1"/>
</dbReference>
<dbReference type="NCBIfam" id="TIGR00229">
    <property type="entry name" value="sensory_box"/>
    <property type="match status" value="1"/>
</dbReference>
<dbReference type="SMART" id="SM00387">
    <property type="entry name" value="HATPase_c"/>
    <property type="match status" value="1"/>
</dbReference>
<feature type="domain" description="Histidine kinase" evidence="6">
    <location>
        <begin position="741"/>
        <end position="962"/>
    </location>
</feature>
<accession>A0ABT3YDV0</accession>
<proteinExistence type="predicted"/>
<dbReference type="Pfam" id="PF00512">
    <property type="entry name" value="HisKA"/>
    <property type="match status" value="1"/>
</dbReference>
<dbReference type="EMBL" id="JAOVZQ010000001">
    <property type="protein sequence ID" value="MCY0094072.1"/>
    <property type="molecule type" value="Genomic_DNA"/>
</dbReference>
<dbReference type="InterPro" id="IPR013656">
    <property type="entry name" value="PAS_4"/>
</dbReference>
<dbReference type="Pfam" id="PF02518">
    <property type="entry name" value="HATPase_c"/>
    <property type="match status" value="1"/>
</dbReference>
<sequence>MADVDNIGSDEALIAACAQVENDPNPAFLKDSELRYVAVNAAYAALWDCEPKSLVGQQSHQHFDSVEQNDRDEKERRSLVFGKDQVALFAHPLQGGRYRVRIQRHRQSSGKTFILGRFEPIAGVRFETGHRHEPDAITAPAHPAGMDPQAATAQMAEPAAVHANPPPPQSNADSTLALVSSVEDEGRNSFNASTNAADMSLLNRFNEIFDCMDVGVVLYDPQDVLLYVNPAMDSLTAPDFMLPVGKTVRSTLETACHISAEDEPAARTAWIEKRLALHREFGKATVEQLKNGRWIRMVNRKLDDGYVLGLRVDVTELKEREFALKAQAAENEMFRAILDEMPVSSFVKDENYCYTYVNRAHSDLTGLAAEDVIGQDDFTLFGEQGQALRDVDTKVMSGQDIIESEVELNKANGEPLVLIDRKVGITDPFGRRHLLGTTLDVSEIKRREDEIFETRRLAELNRSDLESAIDAMHMGVAVVDRNDRVELVNDAFFRIWKIEAKDSYIGAAFRDLIDINRYKGVYNVADEDFDAYVESRLEEIRKGYVEPREFKRADGRTVIYSVRALSEGKRMVSYFDITELKQREHELDLARSEVEQASELLSGATDTMAQGLLVTRQGIIEFSNAAFRDMLDLPAEVVEPGNTMESYFTYCKDRGDYVSDENVSETIAGILEKHEKQSAHSRELKAPHGRWLRIDAKPTAGSRMIITYTDVTEAKMREVELKELLEKAKIADRAKSEFLANMSHEIRTPMNGVLGMAELLSRSELNTRQRTFTDIIVKSGNALLTIINDILDFSKIDAGQLVLEEAPFDLRETIEDVATLISSRASEKDIELIVRIDPEFPTRVVGDMGRIRQVITNLAGNAIKFTENGHVLIELTGVRNQADRIDLKLQVKDTGIGIPQEKLEAVFDKFSQVDNSSTRRHEGTGLGLAITSRLVNLMKGTVRAESTPGEGSMFIVEISMQLDHDTVPVRSAPVDVSGARILVIDDNAVNRSILKEQLSAWGFDACAAVSGQEGLDVLAAAAKFNVPVDAIILDYHMPDMDGVMTARAIRERHGDKAPAIVMLTSMDIKSSDTDIRKGLVQSTLMKPARSSMLLETLVQVLQAAAQSSGKTRTVEPVSPAEVAQPAAARDCAPDKLKLVVQSPAAACKLDLLVAEDNEVNQIVFTQILDGLGVTYRIADNGGSAFDMWKELRPALILMDVSMPVMNGHQATEAIRRAEAEDPELGHTPVVGVTAHALTGDKERCLASGMDDYMSKPISPEKLEAKIREWMPEEIAARITVG</sequence>
<dbReference type="PANTHER" id="PTHR45339:SF1">
    <property type="entry name" value="HYBRID SIGNAL TRANSDUCTION HISTIDINE KINASE J"/>
    <property type="match status" value="1"/>
</dbReference>
<reference evidence="9" key="1">
    <citation type="submission" date="2022-10" db="EMBL/GenBank/DDBJ databases">
        <title>Hoeflea sp. J2-29, isolated from marine algae.</title>
        <authorList>
            <person name="Kristyanto S."/>
            <person name="Kim J.M."/>
            <person name="Jeon C.O."/>
        </authorList>
    </citation>
    <scope>NUCLEOTIDE SEQUENCE</scope>
    <source>
        <strain evidence="9">J2-29</strain>
    </source>
</reference>
<dbReference type="Gene3D" id="3.40.50.2300">
    <property type="match status" value="2"/>
</dbReference>
<dbReference type="SUPFAM" id="SSF47384">
    <property type="entry name" value="Homodimeric domain of signal transducing histidine kinase"/>
    <property type="match status" value="1"/>
</dbReference>
<dbReference type="InterPro" id="IPR003661">
    <property type="entry name" value="HisK_dim/P_dom"/>
</dbReference>
<feature type="modified residue" description="4-aspartylphosphate" evidence="5">
    <location>
        <position position="1199"/>
    </location>
</feature>
<evidence type="ECO:0000259" key="6">
    <source>
        <dbReference type="PROSITE" id="PS50109"/>
    </source>
</evidence>
<dbReference type="InterPro" id="IPR035965">
    <property type="entry name" value="PAS-like_dom_sf"/>
</dbReference>
<dbReference type="Gene3D" id="1.10.287.130">
    <property type="match status" value="1"/>
</dbReference>
<dbReference type="Pfam" id="PF00072">
    <property type="entry name" value="Response_reg"/>
    <property type="match status" value="2"/>
</dbReference>
<evidence type="ECO:0000256" key="3">
    <source>
        <dbReference type="ARBA" id="ARBA00022553"/>
    </source>
</evidence>
<dbReference type="PROSITE" id="PS50112">
    <property type="entry name" value="PAS"/>
    <property type="match status" value="1"/>
</dbReference>
<dbReference type="Gene3D" id="3.30.450.20">
    <property type="entry name" value="PAS domain"/>
    <property type="match status" value="4"/>
</dbReference>
<dbReference type="PROSITE" id="PS50109">
    <property type="entry name" value="HIS_KIN"/>
    <property type="match status" value="1"/>
</dbReference>
<dbReference type="EC" id="2.7.13.3" evidence="2"/>
<dbReference type="InterPro" id="IPR003594">
    <property type="entry name" value="HATPase_dom"/>
</dbReference>
<evidence type="ECO:0000256" key="4">
    <source>
        <dbReference type="ARBA" id="ARBA00023012"/>
    </source>
</evidence>